<dbReference type="AlphaFoldDB" id="A0A9X1YK55"/>
<dbReference type="InterPro" id="IPR016174">
    <property type="entry name" value="Di-haem_cyt_TM"/>
</dbReference>
<feature type="domain" description="Cytochrome b561 bacterial/Ni-hydrogenase" evidence="7">
    <location>
        <begin position="33"/>
        <end position="202"/>
    </location>
</feature>
<evidence type="ECO:0000256" key="1">
    <source>
        <dbReference type="ARBA" id="ARBA00004651"/>
    </source>
</evidence>
<dbReference type="GO" id="GO:0005886">
    <property type="term" value="C:plasma membrane"/>
    <property type="evidence" value="ECO:0007669"/>
    <property type="project" value="UniProtKB-SubCell"/>
</dbReference>
<dbReference type="InterPro" id="IPR011577">
    <property type="entry name" value="Cyt_b561_bac/Ni-Hgenase"/>
</dbReference>
<keyword evidence="4 6" id="KW-1133">Transmembrane helix</keyword>
<evidence type="ECO:0000256" key="2">
    <source>
        <dbReference type="ARBA" id="ARBA00022475"/>
    </source>
</evidence>
<comment type="caution">
    <text evidence="8">The sequence shown here is derived from an EMBL/GenBank/DDBJ whole genome shotgun (WGS) entry which is preliminary data.</text>
</comment>
<dbReference type="PANTHER" id="PTHR30485:SF2">
    <property type="entry name" value="BLL0597 PROTEIN"/>
    <property type="match status" value="1"/>
</dbReference>
<accession>A0A9X1YK55</accession>
<protein>
    <submittedName>
        <fullName evidence="8">Cytochrome b/b6 domain-containing protein</fullName>
    </submittedName>
</protein>
<keyword evidence="5 6" id="KW-0472">Membrane</keyword>
<reference evidence="8" key="1">
    <citation type="submission" date="2021-11" db="EMBL/GenBank/DDBJ databases">
        <title>BS-T2-15 a new species belonging to the Comamonadaceae family isolated from the soil of a French oak forest.</title>
        <authorList>
            <person name="Mieszkin S."/>
            <person name="Alain K."/>
        </authorList>
    </citation>
    <scope>NUCLEOTIDE SEQUENCE</scope>
    <source>
        <strain evidence="8">BS-T2-15</strain>
    </source>
</reference>
<dbReference type="GO" id="GO:0009055">
    <property type="term" value="F:electron transfer activity"/>
    <property type="evidence" value="ECO:0007669"/>
    <property type="project" value="InterPro"/>
</dbReference>
<evidence type="ECO:0000259" key="7">
    <source>
        <dbReference type="Pfam" id="PF01292"/>
    </source>
</evidence>
<evidence type="ECO:0000256" key="3">
    <source>
        <dbReference type="ARBA" id="ARBA00022692"/>
    </source>
</evidence>
<feature type="transmembrane region" description="Helical" evidence="6">
    <location>
        <begin position="39"/>
        <end position="61"/>
    </location>
</feature>
<feature type="transmembrane region" description="Helical" evidence="6">
    <location>
        <begin position="168"/>
        <end position="190"/>
    </location>
</feature>
<dbReference type="PANTHER" id="PTHR30485">
    <property type="entry name" value="NI/FE-HYDROGENASE 1 B-TYPE CYTOCHROME SUBUNIT"/>
    <property type="match status" value="1"/>
</dbReference>
<dbReference type="InterPro" id="IPR051542">
    <property type="entry name" value="Hydrogenase_cytochrome"/>
</dbReference>
<feature type="transmembrane region" description="Helical" evidence="6">
    <location>
        <begin position="68"/>
        <end position="85"/>
    </location>
</feature>
<evidence type="ECO:0000256" key="5">
    <source>
        <dbReference type="ARBA" id="ARBA00023136"/>
    </source>
</evidence>
<evidence type="ECO:0000313" key="8">
    <source>
        <dbReference type="EMBL" id="MCK9687401.1"/>
    </source>
</evidence>
<keyword evidence="2" id="KW-1003">Cell membrane</keyword>
<dbReference type="Proteomes" id="UP001139353">
    <property type="component" value="Unassembled WGS sequence"/>
</dbReference>
<gene>
    <name evidence="8" type="ORF">LPC04_16980</name>
</gene>
<feature type="transmembrane region" description="Helical" evidence="6">
    <location>
        <begin position="223"/>
        <end position="242"/>
    </location>
</feature>
<evidence type="ECO:0000256" key="6">
    <source>
        <dbReference type="SAM" id="Phobius"/>
    </source>
</evidence>
<name>A0A9X1YK55_9BURK</name>
<sequence length="265" mass="27340">MTPPELLSDFGAVDGAVDLAPASRAGARRFLLWDLPLRVFHWSLVVAVTAAIVTGELGGAWMPWHGRAGLAIVGLLVFRIVWGVVGSATSRFAHFAPSPSSVIAYLRGRWRGVGHNPLGALSVFALLGLLSLQAATGLFGNDDIAFAGPLNHLVGDGAGSRATGWHRLLADGLFVLLALHLLAVAFHVVVKRHRLIRPMITGLQDVEPGTPLPRPARSLLGRFGLLAAVSLAAVAVLALAGAGEAPVATASAAAGAKPAASAPAW</sequence>
<proteinExistence type="predicted"/>
<keyword evidence="9" id="KW-1185">Reference proteome</keyword>
<dbReference type="GO" id="GO:0020037">
    <property type="term" value="F:heme binding"/>
    <property type="evidence" value="ECO:0007669"/>
    <property type="project" value="TreeGrafter"/>
</dbReference>
<keyword evidence="3 6" id="KW-0812">Transmembrane</keyword>
<evidence type="ECO:0000313" key="9">
    <source>
        <dbReference type="Proteomes" id="UP001139353"/>
    </source>
</evidence>
<dbReference type="Gene3D" id="1.20.950.20">
    <property type="entry name" value="Transmembrane di-heme cytochromes, Chain C"/>
    <property type="match status" value="1"/>
</dbReference>
<evidence type="ECO:0000256" key="4">
    <source>
        <dbReference type="ARBA" id="ARBA00022989"/>
    </source>
</evidence>
<dbReference type="SUPFAM" id="SSF81342">
    <property type="entry name" value="Transmembrane di-heme cytochromes"/>
    <property type="match status" value="1"/>
</dbReference>
<comment type="subcellular location">
    <subcellularLocation>
        <location evidence="1">Cell membrane</location>
        <topology evidence="1">Multi-pass membrane protein</topology>
    </subcellularLocation>
</comment>
<dbReference type="RefSeq" id="WP_275683438.1">
    <property type="nucleotide sequence ID" value="NZ_JAJLJH010000004.1"/>
</dbReference>
<dbReference type="Pfam" id="PF01292">
    <property type="entry name" value="Ni_hydr_CYTB"/>
    <property type="match status" value="1"/>
</dbReference>
<organism evidence="8 9">
    <name type="scientific">Scleromatobacter humisilvae</name>
    <dbReference type="NCBI Taxonomy" id="2897159"/>
    <lineage>
        <taxon>Bacteria</taxon>
        <taxon>Pseudomonadati</taxon>
        <taxon>Pseudomonadota</taxon>
        <taxon>Betaproteobacteria</taxon>
        <taxon>Burkholderiales</taxon>
        <taxon>Sphaerotilaceae</taxon>
        <taxon>Scleromatobacter</taxon>
    </lineage>
</organism>
<dbReference type="GO" id="GO:0022904">
    <property type="term" value="P:respiratory electron transport chain"/>
    <property type="evidence" value="ECO:0007669"/>
    <property type="project" value="InterPro"/>
</dbReference>
<dbReference type="EMBL" id="JAJLJH010000004">
    <property type="protein sequence ID" value="MCK9687401.1"/>
    <property type="molecule type" value="Genomic_DNA"/>
</dbReference>